<proteinExistence type="inferred from homology"/>
<dbReference type="CGD" id="CAL0000180995">
    <property type="gene designation" value="STE4"/>
</dbReference>
<reference evidence="7 8" key="3">
    <citation type="journal article" date="2013" name="Genome Biol.">
        <title>Assembly of a phased diploid Candida albicans genome facilitates allele-specific measurements and provides a simple model for repeat and indel structure.</title>
        <authorList>
            <person name="Muzzey D."/>
            <person name="Schwartz K."/>
            <person name="Weissman J.S."/>
            <person name="Sherlock G."/>
        </authorList>
    </citation>
    <scope>NUCLEOTIDE SEQUENCE [LARGE SCALE GENOMIC DNA]</scope>
    <source>
        <strain evidence="8">SC5314 / ATCC MYA-2876</strain>
    </source>
</reference>
<dbReference type="GO" id="GO:0007186">
    <property type="term" value="P:G protein-coupled receptor signaling pathway"/>
    <property type="evidence" value="ECO:0000318"/>
    <property type="project" value="GO_Central"/>
</dbReference>
<dbReference type="SMART" id="SM00320">
    <property type="entry name" value="WD40"/>
    <property type="match status" value="7"/>
</dbReference>
<reference evidence="7 8" key="1">
    <citation type="journal article" date="2004" name="Proc. Natl. Acad. Sci. U.S.A.">
        <title>The diploid genome sequence of Candida albicans.</title>
        <authorList>
            <person name="Jones T."/>
            <person name="Federspiel N.A."/>
            <person name="Chibana H."/>
            <person name="Dungan J."/>
            <person name="Kalman S."/>
            <person name="Magee B.B."/>
            <person name="Newport G."/>
            <person name="Thorstenson Y.R."/>
            <person name="Agabian N."/>
            <person name="Magee P.T."/>
            <person name="Davis R.W."/>
            <person name="Scherer S."/>
        </authorList>
    </citation>
    <scope>NUCLEOTIDE SEQUENCE [LARGE SCALE GENOMIC DNA]</scope>
    <source>
        <strain evidence="8">SC5314 / ATCC MYA-2876</strain>
    </source>
</reference>
<dbReference type="SMR" id="A0A1D8PH43"/>
<dbReference type="PROSITE" id="PS00678">
    <property type="entry name" value="WD_REPEATS_1"/>
    <property type="match status" value="1"/>
</dbReference>
<dbReference type="KEGG" id="cal:CAALFM_C204210WA"/>
<dbReference type="PRINTS" id="PR00319">
    <property type="entry name" value="GPROTEINB"/>
</dbReference>
<dbReference type="Gene3D" id="2.130.10.10">
    <property type="entry name" value="YVTN repeat-like/Quinoprotein amine dehydrogenase"/>
    <property type="match status" value="2"/>
</dbReference>
<dbReference type="Pfam" id="PF25391">
    <property type="entry name" value="WD40_Gbeta"/>
    <property type="match status" value="1"/>
</dbReference>
<accession>A0A1D8PH43</accession>
<dbReference type="EMBL" id="CP017624">
    <property type="protein sequence ID" value="AOW27447.1"/>
    <property type="molecule type" value="Genomic_DNA"/>
</dbReference>
<keyword evidence="2 5" id="KW-0853">WD repeat</keyword>
<dbReference type="GO" id="GO:0000750">
    <property type="term" value="P:pheromone-dependent signal transduction involved in conjugation with cellular fusion"/>
    <property type="evidence" value="ECO:0000315"/>
    <property type="project" value="CGD"/>
</dbReference>
<name>A0A1D8PH43_CANAL</name>
<dbReference type="GO" id="GO:0000753">
    <property type="term" value="P:cell morphogenesis involved in conjugation with cellular fusion"/>
    <property type="evidence" value="ECO:0000315"/>
    <property type="project" value="CGD"/>
</dbReference>
<dbReference type="InterPro" id="IPR016346">
    <property type="entry name" value="G-protein_beta_1-5"/>
</dbReference>
<dbReference type="GO" id="GO:0030159">
    <property type="term" value="F:signaling receptor complex adaptor activity"/>
    <property type="evidence" value="ECO:0000318"/>
    <property type="project" value="GO_Central"/>
</dbReference>
<feature type="repeat" description="WD" evidence="5">
    <location>
        <begin position="274"/>
        <end position="309"/>
    </location>
</feature>
<dbReference type="FunCoup" id="A0A1D8PH43">
    <property type="interactions" value="460"/>
</dbReference>
<dbReference type="RefSeq" id="XP_720923.2">
    <property type="nucleotide sequence ID" value="XM_715830.2"/>
</dbReference>
<dbReference type="InParanoid" id="A0A1D8PH43"/>
<evidence type="ECO:0000313" key="6">
    <source>
        <dbReference type="CGD" id="CAL0000180995"/>
    </source>
</evidence>
<dbReference type="InterPro" id="IPR020472">
    <property type="entry name" value="WD40_PAC1"/>
</dbReference>
<feature type="repeat" description="WD" evidence="5">
    <location>
        <begin position="424"/>
        <end position="457"/>
    </location>
</feature>
<keyword evidence="4" id="KW-0807">Transducer</keyword>
<dbReference type="Proteomes" id="UP000000559">
    <property type="component" value="Chromosome 2"/>
</dbReference>
<dbReference type="InterPro" id="IPR015943">
    <property type="entry name" value="WD40/YVTN_repeat-like_dom_sf"/>
</dbReference>
<dbReference type="STRING" id="237561.A0A1D8PH43"/>
<evidence type="ECO:0000256" key="4">
    <source>
        <dbReference type="ARBA" id="ARBA00023224"/>
    </source>
</evidence>
<evidence type="ECO:0000313" key="7">
    <source>
        <dbReference type="EMBL" id="AOW27447.1"/>
    </source>
</evidence>
<dbReference type="GO" id="GO:0005834">
    <property type="term" value="C:heterotrimeric G-protein complex"/>
    <property type="evidence" value="ECO:0000318"/>
    <property type="project" value="GO_Central"/>
</dbReference>
<dbReference type="PANTHER" id="PTHR19850">
    <property type="entry name" value="GUANINE NUCLEOTIDE-BINDING PROTEIN BETA G PROTEIN BETA"/>
    <property type="match status" value="1"/>
</dbReference>
<evidence type="ECO:0000256" key="1">
    <source>
        <dbReference type="ARBA" id="ARBA00009768"/>
    </source>
</evidence>
<dbReference type="InterPro" id="IPR001680">
    <property type="entry name" value="WD40_rpt"/>
</dbReference>
<evidence type="ECO:0000256" key="3">
    <source>
        <dbReference type="ARBA" id="ARBA00022737"/>
    </source>
</evidence>
<dbReference type="GeneID" id="3637358"/>
<organism evidence="7 8">
    <name type="scientific">Candida albicans (strain SC5314 / ATCC MYA-2876)</name>
    <name type="common">Yeast</name>
    <dbReference type="NCBI Taxonomy" id="237561"/>
    <lineage>
        <taxon>Eukaryota</taxon>
        <taxon>Fungi</taxon>
        <taxon>Dikarya</taxon>
        <taxon>Ascomycota</taxon>
        <taxon>Saccharomycotina</taxon>
        <taxon>Pichiomycetes</taxon>
        <taxon>Debaryomycetaceae</taxon>
        <taxon>Candida/Lodderomyces clade</taxon>
        <taxon>Candida</taxon>
    </lineage>
</organism>
<dbReference type="OrthoDB" id="10255630at2759"/>
<dbReference type="eggNOG" id="KOG0286">
    <property type="taxonomic scope" value="Eukaryota"/>
</dbReference>
<dbReference type="PROSITE" id="PS50294">
    <property type="entry name" value="WD_REPEATS_REGION"/>
    <property type="match status" value="4"/>
</dbReference>
<feature type="repeat" description="WD" evidence="5">
    <location>
        <begin position="228"/>
        <end position="273"/>
    </location>
</feature>
<dbReference type="AlphaFoldDB" id="A0A1D8PH43"/>
<dbReference type="PROSITE" id="PS50082">
    <property type="entry name" value="WD_REPEATS_2"/>
    <property type="match status" value="5"/>
</dbReference>
<dbReference type="FunFam" id="2.130.10.10:FF:002379">
    <property type="entry name" value="Guanine nucleotide-binding protein subunit beta, putative"/>
    <property type="match status" value="1"/>
</dbReference>
<dbReference type="Pfam" id="PF00400">
    <property type="entry name" value="WD40"/>
    <property type="match status" value="1"/>
</dbReference>
<keyword evidence="8" id="KW-1185">Reference proteome</keyword>
<feature type="repeat" description="WD" evidence="5">
    <location>
        <begin position="187"/>
        <end position="227"/>
    </location>
</feature>
<reference evidence="7 8" key="2">
    <citation type="journal article" date="2007" name="Genome Biol.">
        <title>Assembly of the Candida albicans genome into sixteen supercontigs aligned on the eight chromosomes.</title>
        <authorList>
            <person name="van het Hoog M."/>
            <person name="Rast T.J."/>
            <person name="Martchenko M."/>
            <person name="Grindle S."/>
            <person name="Dignard D."/>
            <person name="Hogues H."/>
            <person name="Cuomo C."/>
            <person name="Berriman M."/>
            <person name="Scherer S."/>
            <person name="Magee B.B."/>
            <person name="Whiteway M."/>
            <person name="Chibana H."/>
            <person name="Nantel A."/>
            <person name="Magee P.T."/>
        </authorList>
    </citation>
    <scope>GENOME REANNOTATION</scope>
    <source>
        <strain evidence="8">SC5314 / ATCC MYA-2876</strain>
    </source>
</reference>
<dbReference type="InterPro" id="IPR019775">
    <property type="entry name" value="WD40_repeat_CS"/>
</dbReference>
<dbReference type="PRINTS" id="PR00320">
    <property type="entry name" value="GPROTEINBRPT"/>
</dbReference>
<gene>
    <name evidence="6 7" type="primary">STE4</name>
    <name evidence="7" type="ordered locus">CAALFM_C204210WA</name>
    <name evidence="6" type="ordered locus">orf19.8419</name>
</gene>
<feature type="repeat" description="WD" evidence="5">
    <location>
        <begin position="81"/>
        <end position="113"/>
    </location>
</feature>
<dbReference type="GO" id="GO:0005737">
    <property type="term" value="C:cytoplasm"/>
    <property type="evidence" value="ECO:0000318"/>
    <property type="project" value="GO_Central"/>
</dbReference>
<evidence type="ECO:0000256" key="5">
    <source>
        <dbReference type="PROSITE-ProRule" id="PRU00221"/>
    </source>
</evidence>
<keyword evidence="3" id="KW-0677">Repeat</keyword>
<comment type="similarity">
    <text evidence="1">Belongs to the WD repeat G protein beta family.</text>
</comment>
<dbReference type="SUPFAM" id="SSF50978">
    <property type="entry name" value="WD40 repeat-like"/>
    <property type="match status" value="1"/>
</dbReference>
<sequence>MSDYLAQSLIQSPSSVSQQEQQSLLSSITGQIDTARNEAKVLYTEILSVKRRTQDATIQAISQNVSQIPKNSCNLTLYNTLRGHQNKIAKLCWSSDSSKILSASQDGFMIIWDAVTGFKKHAIQLSNPWVLTCSYSPNEKLVASAGLDNNCTIYKIKPDTSNFPVTEERNGTYQMQGNFYQSIQSIFKGHTAYISECEFIGSNSIVTASGDMTCALWDLTKGTKSRDFVEHSGDVLCLSTFPQNILSANLFVSGSSDGSAKIWDLRSPTPTQSFGISNSDVNSVKVFPDGNAFATGSDDGSIRLFDLRSDCELGHYSLSSELRNKQNLLHLTIPSPADERYMKRFGNTTAQTYDEQSTSLLHSNGSSSGNIDQYSVNSLQSVIENQGVFSLDFGKSGRFLYSCYSEYGCVVWDTLKSEIVGIIGSEHLNKINQVSVSPDGVALATGSWDATIKVWSV</sequence>
<evidence type="ECO:0000313" key="8">
    <source>
        <dbReference type="Proteomes" id="UP000000559"/>
    </source>
</evidence>
<protein>
    <submittedName>
        <fullName evidence="7">G protein subunit beta</fullName>
    </submittedName>
</protein>
<dbReference type="InterPro" id="IPR036322">
    <property type="entry name" value="WD40_repeat_dom_sf"/>
</dbReference>
<dbReference type="VEuPathDB" id="FungiDB:C2_04210W_A"/>
<evidence type="ECO:0000256" key="2">
    <source>
        <dbReference type="ARBA" id="ARBA00022574"/>
    </source>
</evidence>
<dbReference type="CDD" id="cd00200">
    <property type="entry name" value="WD40"/>
    <property type="match status" value="1"/>
</dbReference>
<dbReference type="InterPro" id="IPR001632">
    <property type="entry name" value="WD40_G-protein_beta-like"/>
</dbReference>